<protein>
    <recommendedName>
        <fullName evidence="3">NAD-dependent epimerase/dehydratase domain-containing protein</fullName>
    </recommendedName>
</protein>
<dbReference type="GO" id="GO:0016616">
    <property type="term" value="F:oxidoreductase activity, acting on the CH-OH group of donors, NAD or NADP as acceptor"/>
    <property type="evidence" value="ECO:0007669"/>
    <property type="project" value="TreeGrafter"/>
</dbReference>
<dbReference type="SUPFAM" id="SSF51735">
    <property type="entry name" value="NAD(P)-binding Rossmann-fold domains"/>
    <property type="match status" value="1"/>
</dbReference>
<feature type="region of interest" description="Disordered" evidence="2">
    <location>
        <begin position="87"/>
        <end position="113"/>
    </location>
</feature>
<keyword evidence="1" id="KW-0560">Oxidoreductase</keyword>
<dbReference type="PANTHER" id="PTHR10366:SF831">
    <property type="entry name" value="NAD-DEPENDENT EPIMERASE_DEHYDRATASE DOMAIN-CONTAINING PROTEIN"/>
    <property type="match status" value="1"/>
</dbReference>
<organism evidence="4">
    <name type="scientific">Arundo donax</name>
    <name type="common">Giant reed</name>
    <name type="synonym">Donax arundinaceus</name>
    <dbReference type="NCBI Taxonomy" id="35708"/>
    <lineage>
        <taxon>Eukaryota</taxon>
        <taxon>Viridiplantae</taxon>
        <taxon>Streptophyta</taxon>
        <taxon>Embryophyta</taxon>
        <taxon>Tracheophyta</taxon>
        <taxon>Spermatophyta</taxon>
        <taxon>Magnoliopsida</taxon>
        <taxon>Liliopsida</taxon>
        <taxon>Poales</taxon>
        <taxon>Poaceae</taxon>
        <taxon>PACMAD clade</taxon>
        <taxon>Arundinoideae</taxon>
        <taxon>Arundineae</taxon>
        <taxon>Arundo</taxon>
    </lineage>
</organism>
<feature type="region of interest" description="Disordered" evidence="2">
    <location>
        <begin position="1"/>
        <end position="21"/>
    </location>
</feature>
<feature type="compositionally biased region" description="Gly residues" evidence="2">
    <location>
        <begin position="94"/>
        <end position="104"/>
    </location>
</feature>
<dbReference type="AlphaFoldDB" id="A0A0A9DJX5"/>
<dbReference type="Gene3D" id="3.40.50.720">
    <property type="entry name" value="NAD(P)-binding Rossmann-like Domain"/>
    <property type="match status" value="1"/>
</dbReference>
<name>A0A0A9DJX5_ARUDO</name>
<reference evidence="4" key="2">
    <citation type="journal article" date="2015" name="Data Brief">
        <title>Shoot transcriptome of the giant reed, Arundo donax.</title>
        <authorList>
            <person name="Barrero R.A."/>
            <person name="Guerrero F.D."/>
            <person name="Moolhuijzen P."/>
            <person name="Goolsby J.A."/>
            <person name="Tidwell J."/>
            <person name="Bellgard S.E."/>
            <person name="Bellgard M.I."/>
        </authorList>
    </citation>
    <scope>NUCLEOTIDE SEQUENCE</scope>
    <source>
        <tissue evidence="4">Shoot tissue taken approximately 20 cm above the soil surface</tissue>
    </source>
</reference>
<evidence type="ECO:0000259" key="3">
    <source>
        <dbReference type="Pfam" id="PF01370"/>
    </source>
</evidence>
<reference evidence="4" key="1">
    <citation type="submission" date="2014-09" db="EMBL/GenBank/DDBJ databases">
        <authorList>
            <person name="Magalhaes I.L.F."/>
            <person name="Oliveira U."/>
            <person name="Santos F.R."/>
            <person name="Vidigal T.H.D.A."/>
            <person name="Brescovit A.D."/>
            <person name="Santos A.J."/>
        </authorList>
    </citation>
    <scope>NUCLEOTIDE SEQUENCE</scope>
    <source>
        <tissue evidence="4">Shoot tissue taken approximately 20 cm above the soil surface</tissue>
    </source>
</reference>
<dbReference type="CDD" id="cd08958">
    <property type="entry name" value="FR_SDR_e"/>
    <property type="match status" value="1"/>
</dbReference>
<dbReference type="Pfam" id="PF01370">
    <property type="entry name" value="Epimerase"/>
    <property type="match status" value="1"/>
</dbReference>
<feature type="domain" description="NAD-dependent epimerase/dehydratase" evidence="3">
    <location>
        <begin position="108"/>
        <end position="316"/>
    </location>
</feature>
<dbReference type="InterPro" id="IPR050425">
    <property type="entry name" value="NAD(P)_dehydrat-like"/>
</dbReference>
<evidence type="ECO:0000256" key="1">
    <source>
        <dbReference type="ARBA" id="ARBA00023002"/>
    </source>
</evidence>
<evidence type="ECO:0000256" key="2">
    <source>
        <dbReference type="SAM" id="MobiDB-lite"/>
    </source>
</evidence>
<dbReference type="PANTHER" id="PTHR10366">
    <property type="entry name" value="NAD DEPENDENT EPIMERASE/DEHYDRATASE"/>
    <property type="match status" value="1"/>
</dbReference>
<dbReference type="InterPro" id="IPR036291">
    <property type="entry name" value="NAD(P)-bd_dom_sf"/>
</dbReference>
<dbReference type="EMBL" id="GBRH01209001">
    <property type="protein sequence ID" value="JAD88894.1"/>
    <property type="molecule type" value="Transcribed_RNA"/>
</dbReference>
<dbReference type="FunFam" id="3.40.50.720:FF:001885">
    <property type="entry name" value="Dihydroflavonol-4-reductase"/>
    <property type="match status" value="1"/>
</dbReference>
<evidence type="ECO:0000313" key="4">
    <source>
        <dbReference type="EMBL" id="JAD88894.1"/>
    </source>
</evidence>
<accession>A0A0A9DJX5</accession>
<sequence length="391" mass="42568">MVAGGSGRISEGVGPGARQLTSHAGRPVGAWASFLIQGGISPTAEITPFRRFRSSHVACIHVSIHPYVRTFLVQAKTDDGPRMVVHLSAPNRDGTGGLRQGGRNPGVRRNDGASKNAHLKALEGAGERLQLLKADLLDYNSVASAVAGCEGVFHVASPVPSGRSSNPEVEVIAPAVTGTTNVLKACYEAKVRRVVVVSSVAAVLSNPNWPKGKVFDEDSWSDEEYCRKNEDWYFLSKTLAEREAFAYAAKTGLDVVTILPALVIGPLMQSTVNSSSKILINYLKGDHETVENRLRNLVDVRDVADALLLAYEKSEASGRYICSSPPIKVSDMINILKSLYPSYPYPKNFVEVEDNFAYSSEKLQKLGWTFRPIDETLRDSVESYRAFGILN</sequence>
<dbReference type="InterPro" id="IPR001509">
    <property type="entry name" value="Epimerase_deHydtase"/>
</dbReference>
<proteinExistence type="predicted"/>